<dbReference type="EMBL" id="ML978066">
    <property type="protein sequence ID" value="KAF2022109.1"/>
    <property type="molecule type" value="Genomic_DNA"/>
</dbReference>
<dbReference type="GeneID" id="54288983"/>
<evidence type="ECO:0000256" key="1">
    <source>
        <dbReference type="SAM" id="Coils"/>
    </source>
</evidence>
<reference evidence="3" key="1">
    <citation type="journal article" date="2020" name="Stud. Mycol.">
        <title>101 Dothideomycetes genomes: a test case for predicting lifestyles and emergence of pathogens.</title>
        <authorList>
            <person name="Haridas S."/>
            <person name="Albert R."/>
            <person name="Binder M."/>
            <person name="Bloem J."/>
            <person name="Labutti K."/>
            <person name="Salamov A."/>
            <person name="Andreopoulos B."/>
            <person name="Baker S."/>
            <person name="Barry K."/>
            <person name="Bills G."/>
            <person name="Bluhm B."/>
            <person name="Cannon C."/>
            <person name="Castanera R."/>
            <person name="Culley D."/>
            <person name="Daum C."/>
            <person name="Ezra D."/>
            <person name="Gonzalez J."/>
            <person name="Henrissat B."/>
            <person name="Kuo A."/>
            <person name="Liang C."/>
            <person name="Lipzen A."/>
            <person name="Lutzoni F."/>
            <person name="Magnuson J."/>
            <person name="Mondo S."/>
            <person name="Nolan M."/>
            <person name="Ohm R."/>
            <person name="Pangilinan J."/>
            <person name="Park H.-J."/>
            <person name="Ramirez L."/>
            <person name="Alfaro M."/>
            <person name="Sun H."/>
            <person name="Tritt A."/>
            <person name="Yoshinaga Y."/>
            <person name="Zwiers L.-H."/>
            <person name="Turgeon B."/>
            <person name="Goodwin S."/>
            <person name="Spatafora J."/>
            <person name="Crous P."/>
            <person name="Grigoriev I."/>
        </authorList>
    </citation>
    <scope>NUCLEOTIDE SEQUENCE</scope>
    <source>
        <strain evidence="3">CBS 175.79</strain>
    </source>
</reference>
<dbReference type="OrthoDB" id="5427204at2759"/>
<proteinExistence type="predicted"/>
<feature type="region of interest" description="Disordered" evidence="2">
    <location>
        <begin position="18"/>
        <end position="62"/>
    </location>
</feature>
<evidence type="ECO:0000313" key="3">
    <source>
        <dbReference type="EMBL" id="KAF2022109.1"/>
    </source>
</evidence>
<dbReference type="Gene3D" id="1.10.287.2610">
    <property type="match status" value="1"/>
</dbReference>
<name>A0A6A5Y9U8_9PLEO</name>
<evidence type="ECO:0000313" key="4">
    <source>
        <dbReference type="Proteomes" id="UP000799778"/>
    </source>
</evidence>
<accession>A0A6A5Y9U8</accession>
<feature type="compositionally biased region" description="Basic and acidic residues" evidence="2">
    <location>
        <begin position="109"/>
        <end position="126"/>
    </location>
</feature>
<keyword evidence="1" id="KW-0175">Coiled coil</keyword>
<feature type="region of interest" description="Disordered" evidence="2">
    <location>
        <begin position="103"/>
        <end position="128"/>
    </location>
</feature>
<feature type="coiled-coil region" evidence="1">
    <location>
        <begin position="377"/>
        <end position="446"/>
    </location>
</feature>
<dbReference type="RefSeq" id="XP_033390448.1">
    <property type="nucleotide sequence ID" value="XM_033531586.1"/>
</dbReference>
<dbReference type="Proteomes" id="UP000799778">
    <property type="component" value="Unassembled WGS sequence"/>
</dbReference>
<feature type="coiled-coil region" evidence="1">
    <location>
        <begin position="530"/>
        <end position="557"/>
    </location>
</feature>
<feature type="compositionally biased region" description="Polar residues" evidence="2">
    <location>
        <begin position="324"/>
        <end position="338"/>
    </location>
</feature>
<sequence>MDSWPTRKRAWEEYSRSDVLQEENHSSPFTHLHLESSYPPIAARSSPDDTPTASRRLPPLHTPAESTLIQLSSRRHSLAGHIATGGDGSYHTLRGVTRAFEHQQWPQQDHNDPEYKLGKEIPDTDRSLPPIETTRWSTNPQPPTPTPVPTKCCTASCGGQACVDVRILMRELASELVSLDDSLQRNGFTLTKDPAELSHINISQSLRWAVDFVRHTNSSLRDHIEPSIVYSPERHAPSPKPSPVMRRAQYQHEGEEQSPSYRQIPGPKYALPDPSLIHPRTMNEDNRRNAFGADIPGAGSPHTARSPSVSSFMRPPSPLHAPQNPRNTMLPSASSMKFPTSSTIPPISSPTSSLTGSAQSSHLQDLQHQISVKTLAFQTLQREYDSLLQKLERQRTKCTTLEKKFEVSDVEINSLSDEKERLQSQVITLEAQVEELQESRDEARRSLMANGTQYMRIMEMANRLQVQNTEDRKRWDAERTELEQRIKVLEEAMVTGDNAPTDTATGTTPSHPSSPANTNSASCSSHSATINVLRAEIVRLRARTQSLEIALQTMKDESISIQAAARQLVASSGKIEEASHSILDGQ</sequence>
<protein>
    <submittedName>
        <fullName evidence="3">Uncharacterized protein</fullName>
    </submittedName>
</protein>
<gene>
    <name evidence="3" type="ORF">BU24DRAFT_457998</name>
</gene>
<organism evidence="3 4">
    <name type="scientific">Aaosphaeria arxii CBS 175.79</name>
    <dbReference type="NCBI Taxonomy" id="1450172"/>
    <lineage>
        <taxon>Eukaryota</taxon>
        <taxon>Fungi</taxon>
        <taxon>Dikarya</taxon>
        <taxon>Ascomycota</taxon>
        <taxon>Pezizomycotina</taxon>
        <taxon>Dothideomycetes</taxon>
        <taxon>Pleosporomycetidae</taxon>
        <taxon>Pleosporales</taxon>
        <taxon>Pleosporales incertae sedis</taxon>
        <taxon>Aaosphaeria</taxon>
    </lineage>
</organism>
<feature type="compositionally biased region" description="Polar residues" evidence="2">
    <location>
        <begin position="498"/>
        <end position="525"/>
    </location>
</feature>
<feature type="region of interest" description="Disordered" evidence="2">
    <location>
        <begin position="230"/>
        <end position="358"/>
    </location>
</feature>
<feature type="region of interest" description="Disordered" evidence="2">
    <location>
        <begin position="496"/>
        <end position="525"/>
    </location>
</feature>
<evidence type="ECO:0000256" key="2">
    <source>
        <dbReference type="SAM" id="MobiDB-lite"/>
    </source>
</evidence>
<keyword evidence="4" id="KW-1185">Reference proteome</keyword>
<feature type="compositionally biased region" description="Low complexity" evidence="2">
    <location>
        <begin position="339"/>
        <end position="358"/>
    </location>
</feature>
<dbReference type="AlphaFoldDB" id="A0A6A5Y9U8"/>